<feature type="domain" description="FAD-binding PCMH-type" evidence="9">
    <location>
        <begin position="126"/>
        <end position="305"/>
    </location>
</feature>
<feature type="compositionally biased region" description="Low complexity" evidence="8">
    <location>
        <begin position="1251"/>
        <end position="1266"/>
    </location>
</feature>
<dbReference type="InterPro" id="IPR051264">
    <property type="entry name" value="FAD-oxidored/transferase_4"/>
</dbReference>
<evidence type="ECO:0000256" key="3">
    <source>
        <dbReference type="ARBA" id="ARBA00022630"/>
    </source>
</evidence>
<dbReference type="FunFam" id="3.30.43.10:FF:000002">
    <property type="entry name" value="D-2-hydroxyglutarate dehydrogenase, mitochondrial"/>
    <property type="match status" value="1"/>
</dbReference>
<dbReference type="Gene3D" id="3.30.70.2740">
    <property type="match status" value="1"/>
</dbReference>
<dbReference type="SMART" id="SM00028">
    <property type="entry name" value="TPR"/>
    <property type="match status" value="6"/>
</dbReference>
<comment type="cofactor">
    <cofactor evidence="1">
        <name>FAD</name>
        <dbReference type="ChEBI" id="CHEBI:57692"/>
    </cofactor>
</comment>
<dbReference type="SUPFAM" id="SSF55103">
    <property type="entry name" value="FAD-linked oxidases, C-terminal domain"/>
    <property type="match status" value="1"/>
</dbReference>
<keyword evidence="5" id="KW-0560">Oxidoreductase</keyword>
<dbReference type="GO" id="GO:0005739">
    <property type="term" value="C:mitochondrion"/>
    <property type="evidence" value="ECO:0007669"/>
    <property type="project" value="TreeGrafter"/>
</dbReference>
<dbReference type="Pfam" id="PF13181">
    <property type="entry name" value="TPR_8"/>
    <property type="match status" value="2"/>
</dbReference>
<dbReference type="InterPro" id="IPR016169">
    <property type="entry name" value="FAD-bd_PCMH_sub2"/>
</dbReference>
<dbReference type="PANTHER" id="PTHR43716">
    <property type="entry name" value="D-2-HYDROXYGLUTARATE DEHYDROGENASE, MITOCHONDRIAL"/>
    <property type="match status" value="1"/>
</dbReference>
<organism evidence="10 11">
    <name type="scientific">Rhizophagus clarus</name>
    <dbReference type="NCBI Taxonomy" id="94130"/>
    <lineage>
        <taxon>Eukaryota</taxon>
        <taxon>Fungi</taxon>
        <taxon>Fungi incertae sedis</taxon>
        <taxon>Mucoromycota</taxon>
        <taxon>Glomeromycotina</taxon>
        <taxon>Glomeromycetes</taxon>
        <taxon>Glomerales</taxon>
        <taxon>Glomeraceae</taxon>
        <taxon>Rhizophagus</taxon>
    </lineage>
</organism>
<dbReference type="OrthoDB" id="29013at2759"/>
<dbReference type="Gene3D" id="3.30.43.10">
    <property type="entry name" value="Uridine Diphospho-n-acetylenolpyruvylglucosamine Reductase, domain 2"/>
    <property type="match status" value="1"/>
</dbReference>
<dbReference type="Pfam" id="PF13432">
    <property type="entry name" value="TPR_16"/>
    <property type="match status" value="1"/>
</dbReference>
<evidence type="ECO:0000256" key="2">
    <source>
        <dbReference type="ARBA" id="ARBA00004123"/>
    </source>
</evidence>
<dbReference type="Pfam" id="PF13934">
    <property type="entry name" value="ELYS"/>
    <property type="match status" value="1"/>
</dbReference>
<evidence type="ECO:0000259" key="9">
    <source>
        <dbReference type="PROSITE" id="PS51387"/>
    </source>
</evidence>
<dbReference type="FunFam" id="3.30.70.2190:FF:000001">
    <property type="entry name" value="D-2-hydroxyglutarate dehydrogenase mitochondrial"/>
    <property type="match status" value="1"/>
</dbReference>
<evidence type="ECO:0000256" key="8">
    <source>
        <dbReference type="SAM" id="MobiDB-lite"/>
    </source>
</evidence>
<comment type="subcellular location">
    <subcellularLocation>
        <location evidence="2">Nucleus</location>
    </subcellularLocation>
</comment>
<evidence type="ECO:0000256" key="5">
    <source>
        <dbReference type="ARBA" id="ARBA00023002"/>
    </source>
</evidence>
<dbReference type="InterPro" id="IPR016167">
    <property type="entry name" value="FAD-bd_PCMH_sub1"/>
</dbReference>
<feature type="region of interest" description="Disordered" evidence="8">
    <location>
        <begin position="2236"/>
        <end position="2293"/>
    </location>
</feature>
<feature type="repeat" description="TPR" evidence="7">
    <location>
        <begin position="1339"/>
        <end position="1372"/>
    </location>
</feature>
<keyword evidence="7" id="KW-0802">TPR repeat</keyword>
<dbReference type="FunFam" id="3.30.70.2740:FF:000002">
    <property type="entry name" value="D-2-hydroxyglutarate dehydrogenase mitochondrial"/>
    <property type="match status" value="1"/>
</dbReference>
<dbReference type="GO" id="GO:0005634">
    <property type="term" value="C:nucleus"/>
    <property type="evidence" value="ECO:0007669"/>
    <property type="project" value="UniProtKB-SubCell"/>
</dbReference>
<dbReference type="SUPFAM" id="SSF56176">
    <property type="entry name" value="FAD-binding/transporter-associated domain-like"/>
    <property type="match status" value="1"/>
</dbReference>
<name>A0A8H3QQY6_9GLOM</name>
<evidence type="ECO:0000256" key="7">
    <source>
        <dbReference type="PROSITE-ProRule" id="PRU00339"/>
    </source>
</evidence>
<protein>
    <submittedName>
        <fullName evidence="10">Actin interacting protein 2</fullName>
    </submittedName>
</protein>
<evidence type="ECO:0000256" key="4">
    <source>
        <dbReference type="ARBA" id="ARBA00022827"/>
    </source>
</evidence>
<dbReference type="InterPro" id="IPR016164">
    <property type="entry name" value="FAD-linked_Oxase-like_C"/>
</dbReference>
<dbReference type="GO" id="GO:0019752">
    <property type="term" value="P:carboxylic acid metabolic process"/>
    <property type="evidence" value="ECO:0007669"/>
    <property type="project" value="UniProtKB-ARBA"/>
</dbReference>
<feature type="compositionally biased region" description="Polar residues" evidence="8">
    <location>
        <begin position="2283"/>
        <end position="2293"/>
    </location>
</feature>
<evidence type="ECO:0000313" key="11">
    <source>
        <dbReference type="Proteomes" id="UP000615446"/>
    </source>
</evidence>
<dbReference type="InterPro" id="IPR004113">
    <property type="entry name" value="FAD-bd_oxidored_4_C"/>
</dbReference>
<accession>A0A8H3QQY6</accession>
<gene>
    <name evidence="10" type="ORF">RCL2_001659300</name>
</gene>
<dbReference type="Gene3D" id="1.25.40.10">
    <property type="entry name" value="Tetratricopeptide repeat domain"/>
    <property type="match status" value="3"/>
</dbReference>
<evidence type="ECO:0000256" key="6">
    <source>
        <dbReference type="ARBA" id="ARBA00023242"/>
    </source>
</evidence>
<dbReference type="Pfam" id="PF02913">
    <property type="entry name" value="FAD-oxidase_C"/>
    <property type="match status" value="1"/>
</dbReference>
<keyword evidence="3" id="KW-0285">Flavoprotein</keyword>
<feature type="region of interest" description="Disordered" evidence="8">
    <location>
        <begin position="1227"/>
        <end position="1266"/>
    </location>
</feature>
<dbReference type="PROSITE" id="PS50005">
    <property type="entry name" value="TPR"/>
    <property type="match status" value="1"/>
</dbReference>
<evidence type="ECO:0000256" key="1">
    <source>
        <dbReference type="ARBA" id="ARBA00001974"/>
    </source>
</evidence>
<feature type="compositionally biased region" description="Basic and acidic residues" evidence="8">
    <location>
        <begin position="2248"/>
        <end position="2275"/>
    </location>
</feature>
<dbReference type="Pfam" id="PF01565">
    <property type="entry name" value="FAD_binding_4"/>
    <property type="match status" value="1"/>
</dbReference>
<comment type="caution">
    <text evidence="10">The sequence shown here is derived from an EMBL/GenBank/DDBJ whole genome shotgun (WGS) entry which is preliminary data.</text>
</comment>
<dbReference type="GO" id="GO:0016614">
    <property type="term" value="F:oxidoreductase activity, acting on CH-OH group of donors"/>
    <property type="evidence" value="ECO:0007669"/>
    <property type="project" value="UniProtKB-ARBA"/>
</dbReference>
<dbReference type="GO" id="GO:0071949">
    <property type="term" value="F:FAD binding"/>
    <property type="evidence" value="ECO:0007669"/>
    <property type="project" value="InterPro"/>
</dbReference>
<dbReference type="InterPro" id="IPR011990">
    <property type="entry name" value="TPR-like_helical_dom_sf"/>
</dbReference>
<dbReference type="Proteomes" id="UP000615446">
    <property type="component" value="Unassembled WGS sequence"/>
</dbReference>
<feature type="compositionally biased region" description="Polar residues" evidence="8">
    <location>
        <begin position="2236"/>
        <end position="2247"/>
    </location>
</feature>
<dbReference type="InterPro" id="IPR016166">
    <property type="entry name" value="FAD-bd_PCMH"/>
</dbReference>
<reference evidence="10" key="1">
    <citation type="submission" date="2019-10" db="EMBL/GenBank/DDBJ databases">
        <title>Conservation and host-specific expression of non-tandemly repeated heterogenous ribosome RNA gene in arbuscular mycorrhizal fungi.</title>
        <authorList>
            <person name="Maeda T."/>
            <person name="Kobayashi Y."/>
            <person name="Nakagawa T."/>
            <person name="Ezawa T."/>
            <person name="Yamaguchi K."/>
            <person name="Bino T."/>
            <person name="Nishimoto Y."/>
            <person name="Shigenobu S."/>
            <person name="Kawaguchi M."/>
        </authorList>
    </citation>
    <scope>NUCLEOTIDE SEQUENCE</scope>
    <source>
        <strain evidence="10">HR1</strain>
    </source>
</reference>
<proteinExistence type="predicted"/>
<dbReference type="InterPro" id="IPR019734">
    <property type="entry name" value="TPR_rpt"/>
</dbReference>
<feature type="compositionally biased region" description="Polar residues" evidence="8">
    <location>
        <begin position="1228"/>
        <end position="1237"/>
    </location>
</feature>
<dbReference type="PROSITE" id="PS51387">
    <property type="entry name" value="FAD_PCMH"/>
    <property type="match status" value="1"/>
</dbReference>
<keyword evidence="6" id="KW-0539">Nucleus</keyword>
<dbReference type="InterPro" id="IPR006094">
    <property type="entry name" value="Oxid_FAD_bind_N"/>
</dbReference>
<dbReference type="EMBL" id="BLAL01000191">
    <property type="protein sequence ID" value="GES89705.1"/>
    <property type="molecule type" value="Genomic_DNA"/>
</dbReference>
<dbReference type="Gene3D" id="3.30.70.2190">
    <property type="match status" value="1"/>
</dbReference>
<evidence type="ECO:0000313" key="10">
    <source>
        <dbReference type="EMBL" id="GES89705.1"/>
    </source>
</evidence>
<keyword evidence="4" id="KW-0274">FAD</keyword>
<dbReference type="PANTHER" id="PTHR43716:SF1">
    <property type="entry name" value="D-2-HYDROXYGLUTARATE DEHYDROGENASE, MITOCHONDRIAL"/>
    <property type="match status" value="1"/>
</dbReference>
<dbReference type="Gene3D" id="3.30.465.10">
    <property type="match status" value="1"/>
</dbReference>
<dbReference type="InterPro" id="IPR025151">
    <property type="entry name" value="ELYS_dom"/>
</dbReference>
<dbReference type="FunFam" id="3.30.465.10:FF:000053">
    <property type="entry name" value="D-lactate dehydrogenase (Cytochrome), putative"/>
    <property type="match status" value="1"/>
</dbReference>
<dbReference type="InterPro" id="IPR036318">
    <property type="entry name" value="FAD-bd_PCMH-like_sf"/>
</dbReference>
<dbReference type="SUPFAM" id="SSF48452">
    <property type="entry name" value="TPR-like"/>
    <property type="match status" value="2"/>
</dbReference>
<sequence length="2293" mass="261250">MVYTPNLVSRQLFGKVVLTRNKCLKNFTIRNVNRNSIQFIVPTNRKFATSIESSSSSAEIPAKKHAPTKVVEFTADKYTYLRRNPNFKELTQDDIKFFASILPANGLIIDNEEDLIPYNVDWMKKYRGRSRLVAKPKTTHQVSQILKYCNENKLAVVPQGGNTGLVGGGVPVFDEIVLNTNNMNQIRSFDPVSGILVCDAGCILEVLDNYLAEQGYTMPLDLGAKGSCHIGGNVATNAGGLRLLRYGSLHGTVLGLEAVLPDGTILDNLSTLRKDNTGYDIKQLFIGSEGTLGVITGVSILTPPKPKAVNVAVLGVNTFQNVQNAFVMSKNKLSEILSAFEFWDSDALKLLKAHNIQGKNLPLKDNYPFYVLIEISGSNKYHDDDKLQNFLEELLTNEIVNDGVVAQDETQISALWSLREGIPEACSKTGAVYKYDISIPLSVFYQMAEDIRNRLRSAGVLGEDKPVSNVVAYGHVGDGNIHLNITAKSYDPEVTNLIEPYIYEWTEQHNGSISAEHGLGLMKANYLSTNNRNRQTDQIAKIHLCRKVFWANQRAKELDAARCKGAWSEVPELARKYRKHNPAGIVLQQTALAEYALVQATEKIEYNCDDDSPEHITLQPTINEASIKEVFEKIEVALVEAQGQEKKYASIILARAYFVVGKYDKCVEALSTNFVPSELPSGYNFVLIIQGLVLKGMAHETLGDFDAAIACYDQVVLLLSQNSNEKQDQLSNWSEEVLYRAPLLKVRLGDTEGALQSFRTYQSYAALWGDKFRINKRAVIYKHFIKLLSKIYQEGKYDPPSVTSNDQSTIYTPHTFRVELTGLHKLYENTLFQITTFPKAGEVNWRILEMVDQVMSDWIVLGGGTPAEMRELIEMLHRATHKTFQSPRILRHLINTLITYGDYEEAEFALNAYIALVEKAKETKIEDIEKQMHKSLEETKECSIPDKREMVVETSEQVIQTLITGSELMAKYMNAQETLGIAQKAVLWYEDDSNIDDDELYAHVLRCVGVGYSLLAAEETDPDKRPELHNKAIEILNESILLDSEAFESHYRLSLEYATIRDINQAIISIKQALTLNSSSIPCWHLLVLLFSSQKDFQGALKACELGIKESDWEAADSTGDYSTSSAMGNDDGDEFFSLKLTQNALQELVNGSEATINNFDKLFMLYGKMFPDYNIIASPSGSVYDVTSLRKQTYEETLTPVTTKLPVSNNSVKSFTSADRKEGYVSTEGSISSAGNKDTLDVPKANYTPSIASSRNSASSGLKRSPAQTITGVQLSTAKSTIIHSPQATLKTKQRRQRATKALIDLWLASASTFRRLGNLEEAQKAIESAEEVDQLSPDVWCQFGLLLFAQESYADAITSFYKALSIDNSHVPSLVHLSRVYMKTDGLEMAEGLLDSVTKSNGWNCAEAWFYLGKICQATNRAKKTKDCLWYALELEETNPVRPFSILPWKSDGDTRISRNMDRTEVGVRSAKRGAFVTYHKRIDSTEYRYIYDSKEIKLHSAKTDNYIKTFSIKEYNLVNKLTEENEIKEIVYITDCLLDNPSLLVCSRTRKNSYHCFVCDIVDYEYRLLPIDLNSMIPSINDVITDKIETGGEISTYVFIFASVIGLSIYWLAHNPYNQQSFNYIRELNIKLSTKDSITAVNTYNNLDETFGDKNVFYVIAGGVQGNLEYFEIMNDGSDYKTYSMPMLQLTGTSDPVPPVTHIVIRTLKDLKERLLFIGHGKLNSRIFNRSPLARLDRIPIVRISRISFNDNKKNWKDVSIVVGNPGADVTRGEIITMFVTLTEEYNLYVALDMYYRPNSYRPHDGIEVAHYKIENLNNVTVNWHRIDSHCRKSSNINEIPLLDIYADQYNRGLKLLLPNEVEWFQISPLPLDSDDEEDIPSFDRWFGKLEFNQIGPYNIESAKDINAQREKYEDELMIDKLFEKENIDYKALYPPQSKSELNLLFDEIFSSKEDLVWKYGIVYYLLKDWKFIHKHSQNFAGRYLISSQEVQIFVDGCWALDHERFDDGLGRLSDPIVKKLLSQFPRIDEKIMKIFLISSCPDHALKYSHYRCIVRSSIEMMELYIEALISNSILNVREALKFSRQNKSEDDESIRERLLKKLLNICVIEDKTETQEYDKELLSLLLDNYEEKFILRYWENSKEPKLLWFYIRVLAQIENYRNSFIYYQVYKWFKRIYLKMELTSDELRFGVTIESKKNEEDSDEEELEDDIKEKLNHYKRLFTGTQSFSDQMGINFDSSTNKTKSQEEMKKRKRQEKEKYYEQQGVKRDKVTPLLKNRSPLSASNSNNM</sequence>